<evidence type="ECO:0000256" key="1">
    <source>
        <dbReference type="SAM" id="Phobius"/>
    </source>
</evidence>
<dbReference type="GO" id="GO:0016020">
    <property type="term" value="C:membrane"/>
    <property type="evidence" value="ECO:0007669"/>
    <property type="project" value="TreeGrafter"/>
</dbReference>
<feature type="transmembrane region" description="Helical" evidence="1">
    <location>
        <begin position="12"/>
        <end position="35"/>
    </location>
</feature>
<evidence type="ECO:0000313" key="2">
    <source>
        <dbReference type="EMBL" id="KAK6928359.1"/>
    </source>
</evidence>
<proteinExistence type="predicted"/>
<dbReference type="PANTHER" id="PTHR12242">
    <property type="entry name" value="OS02G0130600 PROTEIN-RELATED"/>
    <property type="match status" value="1"/>
</dbReference>
<feature type="transmembrane region" description="Helical" evidence="1">
    <location>
        <begin position="183"/>
        <end position="206"/>
    </location>
</feature>
<feature type="transmembrane region" description="Helical" evidence="1">
    <location>
        <begin position="74"/>
        <end position="92"/>
    </location>
</feature>
<dbReference type="AlphaFoldDB" id="A0AAN8V7S0"/>
<feature type="transmembrane region" description="Helical" evidence="1">
    <location>
        <begin position="251"/>
        <end position="274"/>
    </location>
</feature>
<name>A0AAN8V7S0_9MAGN</name>
<accession>A0AAN8V7S0</accession>
<organism evidence="2 3">
    <name type="scientific">Dillenia turbinata</name>
    <dbReference type="NCBI Taxonomy" id="194707"/>
    <lineage>
        <taxon>Eukaryota</taxon>
        <taxon>Viridiplantae</taxon>
        <taxon>Streptophyta</taxon>
        <taxon>Embryophyta</taxon>
        <taxon>Tracheophyta</taxon>
        <taxon>Spermatophyta</taxon>
        <taxon>Magnoliopsida</taxon>
        <taxon>eudicotyledons</taxon>
        <taxon>Gunneridae</taxon>
        <taxon>Pentapetalae</taxon>
        <taxon>Dilleniales</taxon>
        <taxon>Dilleniaceae</taxon>
        <taxon>Dillenia</taxon>
    </lineage>
</organism>
<dbReference type="EMBL" id="JBAMMX010000014">
    <property type="protein sequence ID" value="KAK6928359.1"/>
    <property type="molecule type" value="Genomic_DNA"/>
</dbReference>
<keyword evidence="1" id="KW-0472">Membrane</keyword>
<sequence>MTSDSTFLTYYWNWRVVLCAISILLPMLAASFMIWKYEFLDRLKSVKGESHPETAWFIQPDDAWKPCLRSVHPVCLLAFRVAAFCLLLAIIVKDILLNGGSTLYFYTQWTFILVTIYFGLGVFLSVYGCLWRGHQEIGSGHDIDHFVVDTESGYYVPLPHGEATDLTIVRHGRVSQIAGFCSHLLQVIFQINAGAVMLTDCVYWLIIFPSLTIKEYNLSFMAFNLHSLNAIFLLGDTALNSLRFPWFRISYFVLWTGIYVIFQWIIHACIPIWWPYPFLDLSSPYAALWYAVVALMHIPCFSLFALIVKMKHKLMSRCFPQSYDCR</sequence>
<keyword evidence="1" id="KW-0812">Transmembrane</keyword>
<comment type="caution">
    <text evidence="2">The sequence shown here is derived from an EMBL/GenBank/DDBJ whole genome shotgun (WGS) entry which is preliminary data.</text>
</comment>
<feature type="transmembrane region" description="Helical" evidence="1">
    <location>
        <begin position="104"/>
        <end position="130"/>
    </location>
</feature>
<evidence type="ECO:0000313" key="3">
    <source>
        <dbReference type="Proteomes" id="UP001370490"/>
    </source>
</evidence>
<dbReference type="Proteomes" id="UP001370490">
    <property type="component" value="Unassembled WGS sequence"/>
</dbReference>
<keyword evidence="3" id="KW-1185">Reference proteome</keyword>
<dbReference type="PANTHER" id="PTHR12242:SF29">
    <property type="entry name" value="TRANSMEMBRANE PROTEIN"/>
    <property type="match status" value="1"/>
</dbReference>
<gene>
    <name evidence="2" type="ORF">RJ641_006950</name>
</gene>
<protein>
    <submittedName>
        <fullName evidence="2">Uncharacterized protein</fullName>
    </submittedName>
</protein>
<keyword evidence="1" id="KW-1133">Transmembrane helix</keyword>
<reference evidence="2 3" key="1">
    <citation type="submission" date="2023-12" db="EMBL/GenBank/DDBJ databases">
        <title>A high-quality genome assembly for Dillenia turbinata (Dilleniales).</title>
        <authorList>
            <person name="Chanderbali A."/>
        </authorList>
    </citation>
    <scope>NUCLEOTIDE SEQUENCE [LARGE SCALE GENOMIC DNA]</scope>
    <source>
        <strain evidence="2">LSX21</strain>
        <tissue evidence="2">Leaf</tissue>
    </source>
</reference>
<feature type="transmembrane region" description="Helical" evidence="1">
    <location>
        <begin position="286"/>
        <end position="308"/>
    </location>
</feature>